<dbReference type="SUPFAM" id="SSF49785">
    <property type="entry name" value="Galactose-binding domain-like"/>
    <property type="match status" value="1"/>
</dbReference>
<dbReference type="STRING" id="428990.SAMN06295987_104251"/>
<dbReference type="SUPFAM" id="SSF52266">
    <property type="entry name" value="SGNH hydrolase"/>
    <property type="match status" value="1"/>
</dbReference>
<dbReference type="Proteomes" id="UP000190989">
    <property type="component" value="Unassembled WGS sequence"/>
</dbReference>
<feature type="chain" id="PRO_5012549894" evidence="2">
    <location>
        <begin position="21"/>
        <end position="632"/>
    </location>
</feature>
<evidence type="ECO:0000256" key="1">
    <source>
        <dbReference type="ARBA" id="ARBA00022801"/>
    </source>
</evidence>
<dbReference type="AlphaFoldDB" id="A0A1U6I666"/>
<dbReference type="InterPro" id="IPR005181">
    <property type="entry name" value="SASA"/>
</dbReference>
<dbReference type="EMBL" id="FVZE01000004">
    <property type="protein sequence ID" value="SLK03501.1"/>
    <property type="molecule type" value="Genomic_DNA"/>
</dbReference>
<evidence type="ECO:0000313" key="5">
    <source>
        <dbReference type="Proteomes" id="UP000190989"/>
    </source>
</evidence>
<dbReference type="InterPro" id="IPR008979">
    <property type="entry name" value="Galactose-bd-like_sf"/>
</dbReference>
<keyword evidence="5" id="KW-1185">Reference proteome</keyword>
<accession>A0A1U6I666</accession>
<feature type="domain" description="Sialate O-acetylesterase" evidence="3">
    <location>
        <begin position="422"/>
        <end position="527"/>
    </location>
</feature>
<keyword evidence="2" id="KW-0732">Signal</keyword>
<reference evidence="5" key="1">
    <citation type="submission" date="2017-02" db="EMBL/GenBank/DDBJ databases">
        <authorList>
            <person name="Varghese N."/>
            <person name="Submissions S."/>
        </authorList>
    </citation>
    <scope>NUCLEOTIDE SEQUENCE [LARGE SCALE GENOMIC DNA]</scope>
    <source>
        <strain evidence="5">SM117</strain>
    </source>
</reference>
<feature type="signal peptide" evidence="2">
    <location>
        <begin position="1"/>
        <end position="20"/>
    </location>
</feature>
<evidence type="ECO:0000256" key="2">
    <source>
        <dbReference type="SAM" id="SignalP"/>
    </source>
</evidence>
<name>A0A1U6I666_9SPHN</name>
<sequence length="632" mass="68518">MTYRFPLALALLSASMPALAAPALSPYWTDHAVIQRGKPVVVEGRAEPGERISGILGDESSKAVAGSDGHFVLQFKPREASGTPLTLAVGDRQIHDLLVGDVWLCSGQSNMAFMVQQGLNSATEIASSADDGLRLLRVPDGSAVSPQARFSTPAQWNAAAPDTVRDFSAACYFMARELRGTLGVPVGVINSSYGGSQIRVWLTPESGMALYGAGQMDMLRSFGTDELGTVARFAPTWENWYRQHSGGTMPWAKPDSLQWQPVPQISVWNDWKGSPLVDSPIGTVWLRREIELTPAQAQAKSGARLTLGVIDEIDMTWVNGHPVGNTFGWDVERNYDVPARFLKPGKNEIIVAATNTWSTGGFTSPPETLKFTPSGGAAIPLAEGWRYSKAPMPELPPRSPWDTNAGIGVRHNAMVAPLGHVALKGAAWYQGESDVDLPGYRDRMRELFAGWRKQFSPDMRMLVVQLANYGPVQLAPAKSGWADLREEQRQSVLADKNAELVTAIDIGERTDIHPANKQVLGHRLALAAQGIALPEPVEAVRDGDDVRIRFAGVDGKLIAWSGNGPLAFELCGDTQPSCRYAMARMDGTSVLLAGDRKPATRVRYAWADSPVVNAYDDRAMPLPGFELPIGSR</sequence>
<dbReference type="Gene3D" id="3.40.50.1110">
    <property type="entry name" value="SGNH hydrolase"/>
    <property type="match status" value="2"/>
</dbReference>
<gene>
    <name evidence="4" type="ORF">SAMN06295987_104251</name>
</gene>
<dbReference type="PANTHER" id="PTHR22901">
    <property type="entry name" value="SIALATE O-ACETYLESTERASE"/>
    <property type="match status" value="1"/>
</dbReference>
<protein>
    <submittedName>
        <fullName evidence="4">Sialate O-acetylesterase</fullName>
    </submittedName>
</protein>
<evidence type="ECO:0000259" key="3">
    <source>
        <dbReference type="Pfam" id="PF03629"/>
    </source>
</evidence>
<dbReference type="GO" id="GO:0001681">
    <property type="term" value="F:sialate O-acetylesterase activity"/>
    <property type="evidence" value="ECO:0007669"/>
    <property type="project" value="InterPro"/>
</dbReference>
<dbReference type="GO" id="GO:0005975">
    <property type="term" value="P:carbohydrate metabolic process"/>
    <property type="evidence" value="ECO:0007669"/>
    <property type="project" value="TreeGrafter"/>
</dbReference>
<dbReference type="PANTHER" id="PTHR22901:SF0">
    <property type="entry name" value="SIALATE O-ACETYLESTERASE"/>
    <property type="match status" value="1"/>
</dbReference>
<dbReference type="InterPro" id="IPR036514">
    <property type="entry name" value="SGNH_hydro_sf"/>
</dbReference>
<dbReference type="Pfam" id="PF03629">
    <property type="entry name" value="SASA"/>
    <property type="match status" value="1"/>
</dbReference>
<dbReference type="InterPro" id="IPR039329">
    <property type="entry name" value="SIAE"/>
</dbReference>
<keyword evidence="1" id="KW-0378">Hydrolase</keyword>
<organism evidence="4 5">
    <name type="scientific">Novosphingobium mathurense</name>
    <dbReference type="NCBI Taxonomy" id="428990"/>
    <lineage>
        <taxon>Bacteria</taxon>
        <taxon>Pseudomonadati</taxon>
        <taxon>Pseudomonadota</taxon>
        <taxon>Alphaproteobacteria</taxon>
        <taxon>Sphingomonadales</taxon>
        <taxon>Sphingomonadaceae</taxon>
        <taxon>Novosphingobium</taxon>
    </lineage>
</organism>
<evidence type="ECO:0000313" key="4">
    <source>
        <dbReference type="EMBL" id="SLK03501.1"/>
    </source>
</evidence>
<proteinExistence type="predicted"/>